<name>A0A8S3B4K2_9BILA</name>
<evidence type="ECO:0000313" key="3">
    <source>
        <dbReference type="EMBL" id="CAF4800486.1"/>
    </source>
</evidence>
<evidence type="ECO:0000313" key="4">
    <source>
        <dbReference type="Proteomes" id="UP000681967"/>
    </source>
</evidence>
<gene>
    <name evidence="2" type="ORF">BYL167_LOCUS46959</name>
    <name evidence="3" type="ORF">GIL414_LOCUS47136</name>
    <name evidence="1" type="ORF">SMN809_LOCUS35648</name>
</gene>
<dbReference type="EMBL" id="CAJOBI010085568">
    <property type="protein sequence ID" value="CAF4517277.1"/>
    <property type="molecule type" value="Genomic_DNA"/>
</dbReference>
<dbReference type="Gene3D" id="1.20.1270.60">
    <property type="entry name" value="Arfaptin homology (AH) domain/BAR domain"/>
    <property type="match status" value="1"/>
</dbReference>
<proteinExistence type="predicted"/>
<dbReference type="Proteomes" id="UP000681967">
    <property type="component" value="Unassembled WGS sequence"/>
</dbReference>
<dbReference type="EMBL" id="CAJOBH010133892">
    <property type="protein sequence ID" value="CAF4772208.1"/>
    <property type="molecule type" value="Genomic_DNA"/>
</dbReference>
<protein>
    <submittedName>
        <fullName evidence="2">Uncharacterized protein</fullName>
    </submittedName>
</protein>
<dbReference type="EMBL" id="CAJOBJ010149763">
    <property type="protein sequence ID" value="CAF4800486.1"/>
    <property type="molecule type" value="Genomic_DNA"/>
</dbReference>
<dbReference type="Proteomes" id="UP000676336">
    <property type="component" value="Unassembled WGS sequence"/>
</dbReference>
<organism evidence="2 4">
    <name type="scientific">Rotaria magnacalcarata</name>
    <dbReference type="NCBI Taxonomy" id="392030"/>
    <lineage>
        <taxon>Eukaryota</taxon>
        <taxon>Metazoa</taxon>
        <taxon>Spiralia</taxon>
        <taxon>Gnathifera</taxon>
        <taxon>Rotifera</taxon>
        <taxon>Eurotatoria</taxon>
        <taxon>Bdelloidea</taxon>
        <taxon>Philodinida</taxon>
        <taxon>Philodinidae</taxon>
        <taxon>Rotaria</taxon>
    </lineage>
</organism>
<evidence type="ECO:0000313" key="1">
    <source>
        <dbReference type="EMBL" id="CAF4517277.1"/>
    </source>
</evidence>
<dbReference type="AlphaFoldDB" id="A0A8S3B4K2"/>
<dbReference type="SUPFAM" id="SSF103657">
    <property type="entry name" value="BAR/IMD domain-like"/>
    <property type="match status" value="1"/>
</dbReference>
<comment type="caution">
    <text evidence="2">The sequence shown here is derived from an EMBL/GenBank/DDBJ whole genome shotgun (WGS) entry which is preliminary data.</text>
</comment>
<dbReference type="InterPro" id="IPR027267">
    <property type="entry name" value="AH/BAR_dom_sf"/>
</dbReference>
<accession>A0A8S3B4K2</accession>
<sequence>MADVHQSIASTLRDNIQPKLKQWKKDNYEKSIINYKKSIEFEKEFEQVQKPWMKLLESIQESKKAYHKTTKL</sequence>
<dbReference type="Proteomes" id="UP000681720">
    <property type="component" value="Unassembled WGS sequence"/>
</dbReference>
<feature type="non-terminal residue" evidence="2">
    <location>
        <position position="72"/>
    </location>
</feature>
<evidence type="ECO:0000313" key="2">
    <source>
        <dbReference type="EMBL" id="CAF4772208.1"/>
    </source>
</evidence>
<reference evidence="2" key="1">
    <citation type="submission" date="2021-02" db="EMBL/GenBank/DDBJ databases">
        <authorList>
            <person name="Nowell W R."/>
        </authorList>
    </citation>
    <scope>NUCLEOTIDE SEQUENCE</scope>
</reference>